<dbReference type="RefSeq" id="XP_032834804.1">
    <property type="nucleotide sequence ID" value="XM_032978913.1"/>
</dbReference>
<evidence type="ECO:0000256" key="9">
    <source>
        <dbReference type="ARBA" id="ARBA00023249"/>
    </source>
</evidence>
<dbReference type="GO" id="GO:0016020">
    <property type="term" value="C:membrane"/>
    <property type="evidence" value="ECO:0007669"/>
    <property type="project" value="UniProtKB-SubCell"/>
</dbReference>
<feature type="compositionally biased region" description="Polar residues" evidence="22">
    <location>
        <begin position="8"/>
        <end position="18"/>
    </location>
</feature>
<dbReference type="GO" id="GO:0031424">
    <property type="term" value="P:keratinization"/>
    <property type="evidence" value="ECO:0007669"/>
    <property type="project" value="UniProtKB-KW"/>
</dbReference>
<comment type="function">
    <text evidence="18">Catalyzes the cross-linking of proteins and the conjugation of polyamines to proteins. Responsible for cross-linking epidermal proteins during formation of the stratum corneum. Involved in cell proliferation.</text>
</comment>
<keyword evidence="24" id="KW-1185">Reference proteome</keyword>
<evidence type="ECO:0000256" key="1">
    <source>
        <dbReference type="ARBA" id="ARBA00004635"/>
    </source>
</evidence>
<evidence type="ECO:0000256" key="21">
    <source>
        <dbReference type="PIRSR" id="PIRSR000459-2"/>
    </source>
</evidence>
<evidence type="ECO:0000256" key="22">
    <source>
        <dbReference type="SAM" id="MobiDB-lite"/>
    </source>
</evidence>
<comment type="subcellular location">
    <subcellularLocation>
        <location evidence="1">Membrane</location>
        <topology evidence="1">Lipid-anchor</topology>
    </subcellularLocation>
</comment>
<feature type="binding site" evidence="21">
    <location>
        <position position="619"/>
    </location>
    <ligand>
        <name>Ca(2+)</name>
        <dbReference type="ChEBI" id="CHEBI:29108"/>
    </ligand>
</feature>
<dbReference type="Pfam" id="PF00868">
    <property type="entry name" value="Transglut_N"/>
    <property type="match status" value="1"/>
</dbReference>
<feature type="binding site" evidence="21">
    <location>
        <position position="614"/>
    </location>
    <ligand>
        <name>Ca(2+)</name>
        <dbReference type="ChEBI" id="CHEBI:29108"/>
    </ligand>
</feature>
<accession>A0AAJ7UEH2</accession>
<evidence type="ECO:0000256" key="4">
    <source>
        <dbReference type="ARBA" id="ARBA00022679"/>
    </source>
</evidence>
<dbReference type="Gene3D" id="2.60.40.10">
    <property type="entry name" value="Immunoglobulins"/>
    <property type="match status" value="3"/>
</dbReference>
<organism evidence="24 25">
    <name type="scientific">Petromyzon marinus</name>
    <name type="common">Sea lamprey</name>
    <dbReference type="NCBI Taxonomy" id="7757"/>
    <lineage>
        <taxon>Eukaryota</taxon>
        <taxon>Metazoa</taxon>
        <taxon>Chordata</taxon>
        <taxon>Craniata</taxon>
        <taxon>Vertebrata</taxon>
        <taxon>Cyclostomata</taxon>
        <taxon>Hyperoartia</taxon>
        <taxon>Petromyzontiformes</taxon>
        <taxon>Petromyzontidae</taxon>
        <taxon>Petromyzon</taxon>
    </lineage>
</organism>
<feature type="compositionally biased region" description="Pro residues" evidence="22">
    <location>
        <begin position="41"/>
        <end position="56"/>
    </location>
</feature>
<dbReference type="Pfam" id="PF00927">
    <property type="entry name" value="Transglut_C"/>
    <property type="match status" value="2"/>
</dbReference>
<feature type="compositionally biased region" description="Pro residues" evidence="22">
    <location>
        <begin position="100"/>
        <end position="113"/>
    </location>
</feature>
<feature type="active site" evidence="20">
    <location>
        <position position="525"/>
    </location>
</feature>
<dbReference type="SUPFAM" id="SSF81296">
    <property type="entry name" value="E set domains"/>
    <property type="match status" value="1"/>
</dbReference>
<keyword evidence="7" id="KW-0472">Membrane</keyword>
<evidence type="ECO:0000256" key="11">
    <source>
        <dbReference type="ARBA" id="ARBA00023315"/>
    </source>
</evidence>
<dbReference type="EC" id="2.3.2.13" evidence="12"/>
<feature type="compositionally biased region" description="Low complexity" evidence="22">
    <location>
        <begin position="226"/>
        <end position="242"/>
    </location>
</feature>
<evidence type="ECO:0000256" key="14">
    <source>
        <dbReference type="ARBA" id="ARBA00040559"/>
    </source>
</evidence>
<keyword evidence="5 21" id="KW-0479">Metal-binding</keyword>
<evidence type="ECO:0000313" key="25">
    <source>
        <dbReference type="RefSeq" id="XP_032834804.1"/>
    </source>
</evidence>
<dbReference type="Pfam" id="PF01841">
    <property type="entry name" value="Transglut_core"/>
    <property type="match status" value="1"/>
</dbReference>
<feature type="region of interest" description="Disordered" evidence="22">
    <location>
        <begin position="78"/>
        <end position="129"/>
    </location>
</feature>
<keyword evidence="3" id="KW-0597">Phosphoprotein</keyword>
<comment type="subunit">
    <text evidence="13">Interacts with PLAAT4.</text>
</comment>
<dbReference type="PIRSF" id="PIRSF000459">
    <property type="entry name" value="TGM_EBP42"/>
    <property type="match status" value="1"/>
</dbReference>
<feature type="active site" evidence="20">
    <location>
        <position position="502"/>
    </location>
</feature>
<dbReference type="InterPro" id="IPR002931">
    <property type="entry name" value="Transglutaminase-like"/>
</dbReference>
<evidence type="ECO:0000256" key="20">
    <source>
        <dbReference type="PIRSR" id="PIRSR000459-1"/>
    </source>
</evidence>
<dbReference type="RefSeq" id="XP_032834805.1">
    <property type="nucleotide sequence ID" value="XM_032978914.1"/>
</dbReference>
<evidence type="ECO:0000256" key="15">
    <source>
        <dbReference type="ARBA" id="ARBA00041651"/>
    </source>
</evidence>
<evidence type="ECO:0000256" key="2">
    <source>
        <dbReference type="ARBA" id="ARBA00005968"/>
    </source>
</evidence>
<evidence type="ECO:0000256" key="10">
    <source>
        <dbReference type="ARBA" id="ARBA00023288"/>
    </source>
</evidence>
<dbReference type="KEGG" id="pmrn:116957006"/>
<evidence type="ECO:0000256" key="19">
    <source>
        <dbReference type="ARBA" id="ARBA00051843"/>
    </source>
</evidence>
<evidence type="ECO:0000256" key="8">
    <source>
        <dbReference type="ARBA" id="ARBA00023139"/>
    </source>
</evidence>
<evidence type="ECO:0000256" key="18">
    <source>
        <dbReference type="ARBA" id="ARBA00045815"/>
    </source>
</evidence>
<keyword evidence="10" id="KW-0449">Lipoprotein</keyword>
<dbReference type="SMART" id="SM00460">
    <property type="entry name" value="TGc"/>
    <property type="match status" value="1"/>
</dbReference>
<reference evidence="25 26" key="1">
    <citation type="submission" date="2025-04" db="UniProtKB">
        <authorList>
            <consortium name="RefSeq"/>
        </authorList>
    </citation>
    <scope>IDENTIFICATION</scope>
    <source>
        <tissue evidence="25 26">Sperm</tissue>
    </source>
</reference>
<dbReference type="AlphaFoldDB" id="A0AAJ7UEH2"/>
<keyword evidence="11" id="KW-0012">Acyltransferase</keyword>
<evidence type="ECO:0000256" key="6">
    <source>
        <dbReference type="ARBA" id="ARBA00022837"/>
    </source>
</evidence>
<dbReference type="Proteomes" id="UP001318040">
    <property type="component" value="Chromosome 69"/>
</dbReference>
<dbReference type="GO" id="GO:0003810">
    <property type="term" value="F:protein-glutamine gamma-glutamyltransferase activity"/>
    <property type="evidence" value="ECO:0007669"/>
    <property type="project" value="UniProtKB-EC"/>
</dbReference>
<evidence type="ECO:0000313" key="24">
    <source>
        <dbReference type="Proteomes" id="UP001318040"/>
    </source>
</evidence>
<dbReference type="GO" id="GO:0046872">
    <property type="term" value="F:metal ion binding"/>
    <property type="evidence" value="ECO:0007669"/>
    <property type="project" value="UniProtKB-KW"/>
</dbReference>
<feature type="active site" evidence="20">
    <location>
        <position position="443"/>
    </location>
</feature>
<evidence type="ECO:0000313" key="26">
    <source>
        <dbReference type="RefSeq" id="XP_032834805.1"/>
    </source>
</evidence>
<dbReference type="InterPro" id="IPR023608">
    <property type="entry name" value="Transglutaminase_animal"/>
</dbReference>
<keyword evidence="6 21" id="KW-0106">Calcium</keyword>
<evidence type="ECO:0000256" key="13">
    <source>
        <dbReference type="ARBA" id="ARBA00038573"/>
    </source>
</evidence>
<sequence length="856" mass="91799">MLGHGNLETAQPAATRSNVVGRFAGAPAAPLADGPGGHPNGAPPGTPGTPPGPPPPRSRLGRCCDWFFCCRCGSRAAGGPGGGRGGPGVAGEVEMKPREPPATPGGPGVPPMPSADEDPAGEPTPVDPVTGVSRLEALWVDAGGRGGGGPGAWNRARHRSAEYAAGHVVTRRGGPVLLHAAFSRTPTDGVDRVSVELEIGSHPQLNKGTHLIFPVETRAAGEGDVAASSSSSAAASSSSTASYDDDTDCTSGAWWASGGLTEAGGANGRNRALWLRVRADCLVGKWRLFVSTQGPAGSHRSARREESDIYIIFNAWCPEDAVFMEVEAWRREYVLADTGRIYYGTEQQIGSRPWNYGQFEKDVLEASVMIMDRASLPLAGRGCPVKVVRIVSAMVNSLDDDGVLEGNWSGDYGGGTAPTAWNGSVDILQQFARSRSPVRYGQCWVFSGVTTTVLRSVGIPTRSVTNFASAHDTDTSLTTDVYLDDDLQPIAELNTDSVWNFHVWNDCWMTRPDLPEGLGGWQAVDATPQETSSGVFCCGPASVAAVRNGLVYLTHDTPFVFAEVNSDRIFWLRSADGTVKRLDVERRAIGHCISTKAVGSDTREDITHLYKFPEDTEEERLAVETACLHGSRPDTYRGSPSSPDVTLAISTHERVVMGHDFDVSVTVSSTAVSERQVSVFVRGAVMHYTGVTRGEAIKQLKLDVTLQPGEERVLTVTVRQGEYLERLVDQSAVMFLVSARVNPGNAILTRQHCFRLCTPKLLVTCADECRVGEPLTVEVLFENPLPHLLRDVSFRLEGPGLQSPRVIKHGNVSRGGVVRLRETLLPERPGQRKLLVSLHCTQLSQVHGETDVLVSP</sequence>
<evidence type="ECO:0000259" key="23">
    <source>
        <dbReference type="SMART" id="SM00460"/>
    </source>
</evidence>
<feature type="region of interest" description="Disordered" evidence="22">
    <location>
        <begin position="1"/>
        <end position="56"/>
    </location>
</feature>
<dbReference type="InterPro" id="IPR008958">
    <property type="entry name" value="Transglutaminase_C"/>
</dbReference>
<dbReference type="PROSITE" id="PS00547">
    <property type="entry name" value="TRANSGLUTAMINASES"/>
    <property type="match status" value="1"/>
</dbReference>
<dbReference type="PANTHER" id="PTHR11590">
    <property type="entry name" value="PROTEIN-GLUTAMINE GAMMA-GLUTAMYLTRANSFERASE"/>
    <property type="match status" value="1"/>
</dbReference>
<dbReference type="PANTHER" id="PTHR11590:SF49">
    <property type="entry name" value="PROTEIN-GLUTAMINE GAMMA-GLUTAMYLTRANSFERASE K"/>
    <property type="match status" value="1"/>
</dbReference>
<comment type="cofactor">
    <cofactor evidence="21">
        <name>Ca(2+)</name>
        <dbReference type="ChEBI" id="CHEBI:29108"/>
    </cofactor>
    <text evidence="21">Binds 1 Ca(2+) ion per subunit.</text>
</comment>
<comment type="catalytic activity">
    <reaction evidence="19">
        <text>L-glutaminyl-[protein] + L-lysyl-[protein] = [protein]-L-lysyl-N(6)-5-L-glutamyl-[protein] + NH4(+)</text>
        <dbReference type="Rhea" id="RHEA:54816"/>
        <dbReference type="Rhea" id="RHEA-COMP:9752"/>
        <dbReference type="Rhea" id="RHEA-COMP:10207"/>
        <dbReference type="Rhea" id="RHEA-COMP:14005"/>
        <dbReference type="ChEBI" id="CHEBI:28938"/>
        <dbReference type="ChEBI" id="CHEBI:29969"/>
        <dbReference type="ChEBI" id="CHEBI:30011"/>
        <dbReference type="ChEBI" id="CHEBI:138370"/>
        <dbReference type="EC" id="2.3.2.13"/>
    </reaction>
</comment>
<evidence type="ECO:0000256" key="7">
    <source>
        <dbReference type="ARBA" id="ARBA00023136"/>
    </source>
</evidence>
<dbReference type="InterPro" id="IPR013808">
    <property type="entry name" value="Transglutaminase_AS"/>
</dbReference>
<name>A0AAJ7UEH2_PETMA</name>
<evidence type="ECO:0000256" key="5">
    <source>
        <dbReference type="ARBA" id="ARBA00022723"/>
    </source>
</evidence>
<feature type="domain" description="Transglutaminase-like" evidence="23">
    <location>
        <begin position="435"/>
        <end position="528"/>
    </location>
</feature>
<protein>
    <recommendedName>
        <fullName evidence="14">Protein-glutamine gamma-glutamyltransferase K</fullName>
        <ecNumber evidence="12">2.3.2.13</ecNumber>
    </recommendedName>
    <alternativeName>
        <fullName evidence="17">Epidermal TGase</fullName>
    </alternativeName>
    <alternativeName>
        <fullName evidence="16">Transglutaminase K</fullName>
    </alternativeName>
    <alternativeName>
        <fullName evidence="15">Transglutaminase-1</fullName>
    </alternativeName>
</protein>
<evidence type="ECO:0000256" key="3">
    <source>
        <dbReference type="ARBA" id="ARBA00022553"/>
    </source>
</evidence>
<dbReference type="Gene3D" id="3.90.260.10">
    <property type="entry name" value="Transglutaminase-like"/>
    <property type="match status" value="1"/>
</dbReference>
<dbReference type="InterPro" id="IPR038765">
    <property type="entry name" value="Papain-like_cys_pep_sf"/>
</dbReference>
<dbReference type="InterPro" id="IPR014756">
    <property type="entry name" value="Ig_E-set"/>
</dbReference>
<proteinExistence type="inferred from homology"/>
<feature type="region of interest" description="Disordered" evidence="22">
    <location>
        <begin position="224"/>
        <end position="246"/>
    </location>
</feature>
<dbReference type="SUPFAM" id="SSF54001">
    <property type="entry name" value="Cysteine proteinases"/>
    <property type="match status" value="1"/>
</dbReference>
<keyword evidence="4" id="KW-0808">Transferase</keyword>
<dbReference type="InterPro" id="IPR013783">
    <property type="entry name" value="Ig-like_fold"/>
</dbReference>
<dbReference type="InterPro" id="IPR036985">
    <property type="entry name" value="Transglutaminase-like_sf"/>
</dbReference>
<dbReference type="InterPro" id="IPR050779">
    <property type="entry name" value="Transglutaminase"/>
</dbReference>
<feature type="binding site" evidence="21">
    <location>
        <position position="565"/>
    </location>
    <ligand>
        <name>Ca(2+)</name>
        <dbReference type="ChEBI" id="CHEBI:29108"/>
    </ligand>
</feature>
<evidence type="ECO:0000256" key="17">
    <source>
        <dbReference type="ARBA" id="ARBA00043229"/>
    </source>
</evidence>
<feature type="compositionally biased region" description="Gly residues" evidence="22">
    <location>
        <begin position="78"/>
        <end position="89"/>
    </location>
</feature>
<dbReference type="FunFam" id="2.60.40.10:FF:000090">
    <property type="entry name" value="Protein-glutamine gamma-glutamyltransferase 2"/>
    <property type="match status" value="1"/>
</dbReference>
<keyword evidence="8" id="KW-0564">Palmitate</keyword>
<evidence type="ECO:0000256" key="16">
    <source>
        <dbReference type="ARBA" id="ARBA00041726"/>
    </source>
</evidence>
<feature type="binding site" evidence="21">
    <location>
        <position position="567"/>
    </location>
    <ligand>
        <name>Ca(2+)</name>
        <dbReference type="ChEBI" id="CHEBI:29108"/>
    </ligand>
</feature>
<dbReference type="FunFam" id="3.90.260.10:FF:000001">
    <property type="entry name" value="Protein-glutamine gamma-glutamyltransferase 2"/>
    <property type="match status" value="1"/>
</dbReference>
<feature type="compositionally biased region" description="Low complexity" evidence="22">
    <location>
        <begin position="24"/>
        <end position="33"/>
    </location>
</feature>
<gene>
    <name evidence="25 26" type="primary">LOC116957006</name>
</gene>
<evidence type="ECO:0000256" key="12">
    <source>
        <dbReference type="ARBA" id="ARBA00024222"/>
    </source>
</evidence>
<dbReference type="FunFam" id="2.60.40.10:FF:000171">
    <property type="entry name" value="protein-glutamine gamma-glutamyltransferase 6"/>
    <property type="match status" value="1"/>
</dbReference>
<dbReference type="InterPro" id="IPR036238">
    <property type="entry name" value="Transglutaminase_C_sf"/>
</dbReference>
<comment type="similarity">
    <text evidence="2">Belongs to the transglutaminase superfamily. Transglutaminase family.</text>
</comment>
<dbReference type="InterPro" id="IPR001102">
    <property type="entry name" value="Transglutaminase_N"/>
</dbReference>
<dbReference type="SUPFAM" id="SSF49309">
    <property type="entry name" value="Transglutaminase, two C-terminal domains"/>
    <property type="match status" value="2"/>
</dbReference>
<keyword evidence="9" id="KW-0417">Keratinization</keyword>